<accession>A0AAV6N6L1</accession>
<evidence type="ECO:0000256" key="5">
    <source>
        <dbReference type="ARBA" id="ARBA00023242"/>
    </source>
</evidence>
<evidence type="ECO:0000313" key="9">
    <source>
        <dbReference type="EMBL" id="KAG6593448.1"/>
    </source>
</evidence>
<dbReference type="AlphaFoldDB" id="A0AAV6N6L1"/>
<comment type="function">
    <text evidence="6">Transcriptional repressor that regulates multiple aspects of plant growth and development.</text>
</comment>
<dbReference type="PANTHER" id="PTHR33057:SF117">
    <property type="entry name" value="TRANSCRIPTION REPRESSOR OFP14"/>
    <property type="match status" value="1"/>
</dbReference>
<dbReference type="NCBIfam" id="TIGR01568">
    <property type="entry name" value="A_thal_3678"/>
    <property type="match status" value="1"/>
</dbReference>
<name>A0AAV6N6L1_9ROSI</name>
<proteinExistence type="predicted"/>
<dbReference type="EMBL" id="JAGKQH010000008">
    <property type="protein sequence ID" value="KAG6593448.1"/>
    <property type="molecule type" value="Genomic_DNA"/>
</dbReference>
<dbReference type="GO" id="GO:0045892">
    <property type="term" value="P:negative regulation of DNA-templated transcription"/>
    <property type="evidence" value="ECO:0007669"/>
    <property type="project" value="UniProtKB-UniRule"/>
</dbReference>
<dbReference type="GO" id="GO:0005634">
    <property type="term" value="C:nucleus"/>
    <property type="evidence" value="ECO:0007669"/>
    <property type="project" value="UniProtKB-SubCell"/>
</dbReference>
<feature type="region of interest" description="Disordered" evidence="7">
    <location>
        <begin position="99"/>
        <end position="166"/>
    </location>
</feature>
<evidence type="ECO:0000256" key="2">
    <source>
        <dbReference type="ARBA" id="ARBA00022491"/>
    </source>
</evidence>
<sequence length="309" mass="34651">MPRKLRKSLLGYLSKIKRPTPQLQFPNPQSFKSSKNWILAGCKHPKTLSFAIDRKNGDGVGNNAAADPAAAATLSDVDRFLVENFRSLYMKEEEEFEEKKIEEEGRESKKQGVVSPDSPVDSNGGSHRFFFSPGLSGSPANDSLTESSENVGSSSSSLNGENQSKDVKLPNDCIAILRYSPNPPEEFRRAMKEMMDSHMKQQEKVDWEFMEELLFSFLNLNDKKSHKHILNAFVDLIVILRQKVEDDASKPRTVRSVRMVSLKLVGEPLSGSATKAEMVIKMHRNPRIKSLVLSIALAVRIALKVLPFF</sequence>
<dbReference type="PROSITE" id="PS51754">
    <property type="entry name" value="OVATE"/>
    <property type="match status" value="1"/>
</dbReference>
<evidence type="ECO:0000256" key="1">
    <source>
        <dbReference type="ARBA" id="ARBA00004123"/>
    </source>
</evidence>
<feature type="non-terminal residue" evidence="9">
    <location>
        <position position="1"/>
    </location>
</feature>
<evidence type="ECO:0000256" key="4">
    <source>
        <dbReference type="ARBA" id="ARBA00023163"/>
    </source>
</evidence>
<organism evidence="9 10">
    <name type="scientific">Cucurbita argyrosperma subsp. sororia</name>
    <dbReference type="NCBI Taxonomy" id="37648"/>
    <lineage>
        <taxon>Eukaryota</taxon>
        <taxon>Viridiplantae</taxon>
        <taxon>Streptophyta</taxon>
        <taxon>Embryophyta</taxon>
        <taxon>Tracheophyta</taxon>
        <taxon>Spermatophyta</taxon>
        <taxon>Magnoliopsida</taxon>
        <taxon>eudicotyledons</taxon>
        <taxon>Gunneridae</taxon>
        <taxon>Pentapetalae</taxon>
        <taxon>rosids</taxon>
        <taxon>fabids</taxon>
        <taxon>Cucurbitales</taxon>
        <taxon>Cucurbitaceae</taxon>
        <taxon>Cucurbiteae</taxon>
        <taxon>Cucurbita</taxon>
    </lineage>
</organism>
<keyword evidence="4 6" id="KW-0804">Transcription</keyword>
<keyword evidence="10" id="KW-1185">Reference proteome</keyword>
<evidence type="ECO:0000256" key="3">
    <source>
        <dbReference type="ARBA" id="ARBA00023015"/>
    </source>
</evidence>
<feature type="compositionally biased region" description="Low complexity" evidence="7">
    <location>
        <begin position="143"/>
        <end position="162"/>
    </location>
</feature>
<reference evidence="9 10" key="1">
    <citation type="journal article" date="2021" name="Hortic Res">
        <title>The domestication of Cucurbita argyrosperma as revealed by the genome of its wild relative.</title>
        <authorList>
            <person name="Barrera-Redondo J."/>
            <person name="Sanchez-de la Vega G."/>
            <person name="Aguirre-Liguori J.A."/>
            <person name="Castellanos-Morales G."/>
            <person name="Gutierrez-Guerrero Y.T."/>
            <person name="Aguirre-Dugua X."/>
            <person name="Aguirre-Planter E."/>
            <person name="Tenaillon M.I."/>
            <person name="Lira-Saade R."/>
            <person name="Eguiarte L.E."/>
        </authorList>
    </citation>
    <scope>NUCLEOTIDE SEQUENCE [LARGE SCALE GENOMIC DNA]</scope>
    <source>
        <strain evidence="9">JBR-2021</strain>
    </source>
</reference>
<evidence type="ECO:0000256" key="6">
    <source>
        <dbReference type="RuleBase" id="RU367028"/>
    </source>
</evidence>
<evidence type="ECO:0000259" key="8">
    <source>
        <dbReference type="PROSITE" id="PS51754"/>
    </source>
</evidence>
<feature type="compositionally biased region" description="Basic and acidic residues" evidence="7">
    <location>
        <begin position="99"/>
        <end position="110"/>
    </location>
</feature>
<dbReference type="Proteomes" id="UP000685013">
    <property type="component" value="Chromosome 8"/>
</dbReference>
<dbReference type="InterPro" id="IPR006458">
    <property type="entry name" value="Ovate_C"/>
</dbReference>
<gene>
    <name evidence="9" type="primary">OFP14</name>
    <name evidence="9" type="ORF">SDJN03_12924</name>
</gene>
<keyword evidence="5 6" id="KW-0539">Nucleus</keyword>
<comment type="caution">
    <text evidence="9">The sequence shown here is derived from an EMBL/GenBank/DDBJ whole genome shotgun (WGS) entry which is preliminary data.</text>
</comment>
<comment type="subcellular location">
    <subcellularLocation>
        <location evidence="1 6">Nucleus</location>
    </subcellularLocation>
</comment>
<feature type="domain" description="OVATE" evidence="8">
    <location>
        <begin position="176"/>
        <end position="239"/>
    </location>
</feature>
<keyword evidence="3 6" id="KW-0805">Transcription regulation</keyword>
<dbReference type="PANTHER" id="PTHR33057">
    <property type="entry name" value="TRANSCRIPTION REPRESSOR OFP7-RELATED"/>
    <property type="match status" value="1"/>
</dbReference>
<protein>
    <recommendedName>
        <fullName evidence="6">Transcription repressor</fullName>
    </recommendedName>
    <alternativeName>
        <fullName evidence="6">Ovate family protein</fullName>
    </alternativeName>
</protein>
<evidence type="ECO:0000313" key="10">
    <source>
        <dbReference type="Proteomes" id="UP000685013"/>
    </source>
</evidence>
<evidence type="ECO:0000256" key="7">
    <source>
        <dbReference type="SAM" id="MobiDB-lite"/>
    </source>
</evidence>
<keyword evidence="2 6" id="KW-0678">Repressor</keyword>
<dbReference type="Pfam" id="PF04844">
    <property type="entry name" value="Ovate"/>
    <property type="match status" value="1"/>
</dbReference>
<dbReference type="InterPro" id="IPR038933">
    <property type="entry name" value="Ovate"/>
</dbReference>